<dbReference type="InterPro" id="IPR019613">
    <property type="entry name" value="DUF4198"/>
</dbReference>
<evidence type="ECO:0000256" key="1">
    <source>
        <dbReference type="SAM" id="SignalP"/>
    </source>
</evidence>
<proteinExistence type="predicted"/>
<dbReference type="Pfam" id="PF10670">
    <property type="entry name" value="DUF4198"/>
    <property type="match status" value="1"/>
</dbReference>
<accession>A0ABY2UK61</accession>
<feature type="chain" id="PRO_5046918171" evidence="1">
    <location>
        <begin position="23"/>
        <end position="277"/>
    </location>
</feature>
<sequence length="277" mass="29788">MKKMTIARVLMASLMTAGIAMQAEAHRAWILPSSTVLSGDDPYVTFDAAVSNTIFFPDHVALGADAVTATAPNGEKVALENASRGKYRTTFDVQLKEEGTYKIGLASAGLRAFWKDAEGKRHMWPGRGQQANDADFATAVPKNAKELRVTQSSRRIETFVTAGEPSDAVLKPEGVGLELVPVTHPNDLYAGEAAKFKLLIDGEPAKGAEVVLIPGGSRYRDNQEEIQVKADAAGLFSVTWPSAGQYFMEAEYEDSKAKAPATVRSGAYSATFEVLPM</sequence>
<evidence type="ECO:0000313" key="2">
    <source>
        <dbReference type="EMBL" id="TLM78338.1"/>
    </source>
</evidence>
<protein>
    <submittedName>
        <fullName evidence="2">DUF4198 domain-containing protein</fullName>
    </submittedName>
</protein>
<comment type="caution">
    <text evidence="2">The sequence shown here is derived from an EMBL/GenBank/DDBJ whole genome shotgun (WGS) entry which is preliminary data.</text>
</comment>
<dbReference type="EMBL" id="VANI01000006">
    <property type="protein sequence ID" value="TLM78338.1"/>
    <property type="molecule type" value="Genomic_DNA"/>
</dbReference>
<feature type="signal peptide" evidence="1">
    <location>
        <begin position="1"/>
        <end position="22"/>
    </location>
</feature>
<reference evidence="2 3" key="1">
    <citation type="submission" date="2019-05" db="EMBL/GenBank/DDBJ databases">
        <title>Microbulbifer harenosus sp. nov., an alginate-degrading bacterium isolated from coastal sand.</title>
        <authorList>
            <person name="Huang H."/>
            <person name="Mo K."/>
            <person name="Bao S."/>
        </authorList>
    </citation>
    <scope>NUCLEOTIDE SEQUENCE [LARGE SCALE GENOMIC DNA]</scope>
    <source>
        <strain evidence="2 3">HB161719</strain>
    </source>
</reference>
<name>A0ABY2UK61_9GAMM</name>
<gene>
    <name evidence="2" type="ORF">FDY93_05935</name>
</gene>
<dbReference type="RefSeq" id="WP_138234836.1">
    <property type="nucleotide sequence ID" value="NZ_CP185860.1"/>
</dbReference>
<dbReference type="Proteomes" id="UP000306791">
    <property type="component" value="Unassembled WGS sequence"/>
</dbReference>
<keyword evidence="3" id="KW-1185">Reference proteome</keyword>
<organism evidence="2 3">
    <name type="scientific">Microbulbifer harenosus</name>
    <dbReference type="NCBI Taxonomy" id="2576840"/>
    <lineage>
        <taxon>Bacteria</taxon>
        <taxon>Pseudomonadati</taxon>
        <taxon>Pseudomonadota</taxon>
        <taxon>Gammaproteobacteria</taxon>
        <taxon>Cellvibrionales</taxon>
        <taxon>Microbulbiferaceae</taxon>
        <taxon>Microbulbifer</taxon>
    </lineage>
</organism>
<evidence type="ECO:0000313" key="3">
    <source>
        <dbReference type="Proteomes" id="UP000306791"/>
    </source>
</evidence>
<keyword evidence="1" id="KW-0732">Signal</keyword>